<name>A0A1F6EHK0_9BACT</name>
<evidence type="ECO:0008006" key="3">
    <source>
        <dbReference type="Google" id="ProtNLM"/>
    </source>
</evidence>
<dbReference type="Proteomes" id="UP000177306">
    <property type="component" value="Unassembled WGS sequence"/>
</dbReference>
<dbReference type="EMBL" id="MFLY01000010">
    <property type="protein sequence ID" value="OGG73118.1"/>
    <property type="molecule type" value="Genomic_DNA"/>
</dbReference>
<reference evidence="1 2" key="1">
    <citation type="journal article" date="2016" name="Nat. Commun.">
        <title>Thousands of microbial genomes shed light on interconnected biogeochemical processes in an aquifer system.</title>
        <authorList>
            <person name="Anantharaman K."/>
            <person name="Brown C.T."/>
            <person name="Hug L.A."/>
            <person name="Sharon I."/>
            <person name="Castelle C.J."/>
            <person name="Probst A.J."/>
            <person name="Thomas B.C."/>
            <person name="Singh A."/>
            <person name="Wilkins M.J."/>
            <person name="Karaoz U."/>
            <person name="Brodie E.L."/>
            <person name="Williams K.H."/>
            <person name="Hubbard S.S."/>
            <person name="Banfield J.F."/>
        </authorList>
    </citation>
    <scope>NUCLEOTIDE SEQUENCE [LARGE SCALE GENOMIC DNA]</scope>
</reference>
<sequence>MQLLDTKIQKEVRKASKRLGIPERDVVNRAVSLYLGMSGVASLHEELRAWDVLSAKTMRRNNW</sequence>
<evidence type="ECO:0000313" key="1">
    <source>
        <dbReference type="EMBL" id="OGG73118.1"/>
    </source>
</evidence>
<proteinExistence type="predicted"/>
<dbReference type="AlphaFoldDB" id="A0A1F6EHK0"/>
<gene>
    <name evidence="1" type="ORF">A3A38_04895</name>
</gene>
<comment type="caution">
    <text evidence="1">The sequence shown here is derived from an EMBL/GenBank/DDBJ whole genome shotgun (WGS) entry which is preliminary data.</text>
</comment>
<protein>
    <recommendedName>
        <fullName evidence="3">Ribbon-helix-helix protein CopG domain-containing protein</fullName>
    </recommendedName>
</protein>
<evidence type="ECO:0000313" key="2">
    <source>
        <dbReference type="Proteomes" id="UP000177306"/>
    </source>
</evidence>
<organism evidence="1 2">
    <name type="scientific">Candidatus Kaiserbacteria bacterium RIFCSPLOWO2_01_FULL_53_17</name>
    <dbReference type="NCBI Taxonomy" id="1798511"/>
    <lineage>
        <taxon>Bacteria</taxon>
        <taxon>Candidatus Kaiseribacteriota</taxon>
    </lineage>
</organism>
<accession>A0A1F6EHK0</accession>